<evidence type="ECO:0000256" key="5">
    <source>
        <dbReference type="SAM" id="MobiDB-lite"/>
    </source>
</evidence>
<sequence length="806" mass="85118">MGRRKPIGLILQELEGDTGEEGGGKLQKVLTFPQLVALGLSATLGAGIFVVAGEAGREAGPPLYLSFLLACAGSYLSAMAYSEFACRIPSAGSAYTFAYASLGELAGFLNGWLLTFEYGLSAAAVAKGWASYLQIFLADNGLPVWSWLADRELSPGILTLSPLAGGLLIVLTFLASNGMQKTGGFQFFITTFNVLLICFFILVGMAYVQPANLDPLFPLDSASWSRIVAASAMTFFSYIGFDAVTTLSEEVQDKRDIPRAIRMTLLIVTFLYVGVALVLLGMVPFSELSEETPLADAFDRYNATGIARMVAFGAVTVTTATTLGSFLGLPRIFFRMARDGLFFAVFGQVDEGAGVPKRGVWLCGFGCFLIATFVNFEALVDVISVGTLIAFSSVASGVLILRAQTRAGELAQRQGEQGGTELQGVRVGRSALKGKGKGGGRESAYQKAGGEAGSEDEFDVGNLKGGVKGGKGDPSLDFFSASTGAPQNSLGKSLPAVSVGVRSGHGGEETEMKETAGGGRTAATLPSTLSLRAVDDTLLLRCLALFWSCCFFFGYVVSSGLPFIFPLIGAFFLMVSSILVHGAYRKLVPVRTAGDVAALPQQDRTIPTTELPISRHQQPAISVMEPVSVRSEASSTSSFGSREPAHLHHRTHGGPFRGSPTAAEEGMAGTNDLPDHSRTHLVAAAGHKGGLEDVPLSPHANAASSSDSRAAAALASASSDPVQISEEGHEMRRPQTREGASRGPGDLYECPGLPWLPLVAIFFNIMLICHRPWEAAVRTLVTIALGTLLWLCYGRRHSTLGAAGFQ</sequence>
<dbReference type="AlphaFoldDB" id="A0A0G4G0C2"/>
<dbReference type="VEuPathDB" id="CryptoDB:Cvel_19610"/>
<dbReference type="EMBL" id="CDMZ01000779">
    <property type="protein sequence ID" value="CEM21307.1"/>
    <property type="molecule type" value="Genomic_DNA"/>
</dbReference>
<feature type="compositionally biased region" description="Basic and acidic residues" evidence="5">
    <location>
        <begin position="505"/>
        <end position="514"/>
    </location>
</feature>
<feature type="region of interest" description="Disordered" evidence="5">
    <location>
        <begin position="431"/>
        <end position="464"/>
    </location>
</feature>
<feature type="transmembrane region" description="Helical" evidence="6">
    <location>
        <begin position="359"/>
        <end position="376"/>
    </location>
</feature>
<evidence type="ECO:0000256" key="6">
    <source>
        <dbReference type="SAM" id="Phobius"/>
    </source>
</evidence>
<feature type="transmembrane region" description="Helical" evidence="6">
    <location>
        <begin position="153"/>
        <end position="175"/>
    </location>
</feature>
<feature type="region of interest" description="Disordered" evidence="5">
    <location>
        <begin position="689"/>
        <end position="744"/>
    </location>
</feature>
<accession>A0A0G4G0C2</accession>
<feature type="transmembrane region" description="Helical" evidence="6">
    <location>
        <begin position="382"/>
        <end position="403"/>
    </location>
</feature>
<feature type="compositionally biased region" description="Low complexity" evidence="5">
    <location>
        <begin position="700"/>
        <end position="719"/>
    </location>
</feature>
<protein>
    <recommendedName>
        <fullName evidence="7">Cationic amino acid transporter C-terminal domain-containing protein</fullName>
    </recommendedName>
</protein>
<keyword evidence="4 6" id="KW-0472">Membrane</keyword>
<dbReference type="PANTHER" id="PTHR43243:SF36">
    <property type="entry name" value="CATIONIC AMINO ACID TRANSPORTER C-TERMINAL DOMAIN-CONTAINING PROTEIN"/>
    <property type="match status" value="1"/>
</dbReference>
<dbReference type="PANTHER" id="PTHR43243">
    <property type="entry name" value="INNER MEMBRANE TRANSPORTER YGJI-RELATED"/>
    <property type="match status" value="1"/>
</dbReference>
<feature type="transmembrane region" description="Helical" evidence="6">
    <location>
        <begin position="260"/>
        <end position="285"/>
    </location>
</feature>
<comment type="subcellular location">
    <subcellularLocation>
        <location evidence="1">Membrane</location>
        <topology evidence="1">Multi-pass membrane protein</topology>
    </subcellularLocation>
</comment>
<name>A0A0G4G0C2_9ALVE</name>
<feature type="transmembrane region" description="Helical" evidence="6">
    <location>
        <begin position="305"/>
        <end position="329"/>
    </location>
</feature>
<feature type="transmembrane region" description="Helical" evidence="6">
    <location>
        <begin position="563"/>
        <end position="584"/>
    </location>
</feature>
<dbReference type="GO" id="GO:0015171">
    <property type="term" value="F:amino acid transmembrane transporter activity"/>
    <property type="evidence" value="ECO:0007669"/>
    <property type="project" value="TreeGrafter"/>
</dbReference>
<feature type="transmembrane region" description="Helical" evidence="6">
    <location>
        <begin position="94"/>
        <end position="113"/>
    </location>
</feature>
<evidence type="ECO:0000256" key="2">
    <source>
        <dbReference type="ARBA" id="ARBA00022692"/>
    </source>
</evidence>
<feature type="transmembrane region" description="Helical" evidence="6">
    <location>
        <begin position="187"/>
        <end position="207"/>
    </location>
</feature>
<dbReference type="GO" id="GO:0005886">
    <property type="term" value="C:plasma membrane"/>
    <property type="evidence" value="ECO:0007669"/>
    <property type="project" value="TreeGrafter"/>
</dbReference>
<keyword evidence="3 6" id="KW-1133">Transmembrane helix</keyword>
<organism evidence="8">
    <name type="scientific">Chromera velia CCMP2878</name>
    <dbReference type="NCBI Taxonomy" id="1169474"/>
    <lineage>
        <taxon>Eukaryota</taxon>
        <taxon>Sar</taxon>
        <taxon>Alveolata</taxon>
        <taxon>Colpodellida</taxon>
        <taxon>Chromeraceae</taxon>
        <taxon>Chromera</taxon>
    </lineage>
</organism>
<dbReference type="Pfam" id="PF13906">
    <property type="entry name" value="AA_permease_C"/>
    <property type="match status" value="1"/>
</dbReference>
<feature type="domain" description="Cationic amino acid transporter C-terminal" evidence="7">
    <location>
        <begin position="748"/>
        <end position="798"/>
    </location>
</feature>
<reference evidence="8" key="1">
    <citation type="submission" date="2014-11" db="EMBL/GenBank/DDBJ databases">
        <authorList>
            <person name="Otto D Thomas"/>
            <person name="Naeem Raeece"/>
        </authorList>
    </citation>
    <scope>NUCLEOTIDE SEQUENCE</scope>
</reference>
<feature type="compositionally biased region" description="Basic and acidic residues" evidence="5">
    <location>
        <begin position="726"/>
        <end position="740"/>
    </location>
</feature>
<feature type="region of interest" description="Disordered" evidence="5">
    <location>
        <begin position="501"/>
        <end position="521"/>
    </location>
</feature>
<dbReference type="InterPro" id="IPR002293">
    <property type="entry name" value="AA/rel_permease1"/>
</dbReference>
<evidence type="ECO:0000259" key="7">
    <source>
        <dbReference type="Pfam" id="PF13906"/>
    </source>
</evidence>
<dbReference type="Gene3D" id="1.20.1740.10">
    <property type="entry name" value="Amino acid/polyamine transporter I"/>
    <property type="match status" value="1"/>
</dbReference>
<feature type="transmembrane region" description="Helical" evidence="6">
    <location>
        <begin position="35"/>
        <end position="52"/>
    </location>
</feature>
<dbReference type="Pfam" id="PF13520">
    <property type="entry name" value="AA_permease_2"/>
    <property type="match status" value="1"/>
</dbReference>
<evidence type="ECO:0000256" key="1">
    <source>
        <dbReference type="ARBA" id="ARBA00004141"/>
    </source>
</evidence>
<evidence type="ECO:0000313" key="8">
    <source>
        <dbReference type="EMBL" id="CEM21307.1"/>
    </source>
</evidence>
<gene>
    <name evidence="8" type="ORF">Cvel_19610</name>
</gene>
<keyword evidence="2 6" id="KW-0812">Transmembrane</keyword>
<feature type="region of interest" description="Disordered" evidence="5">
    <location>
        <begin position="632"/>
        <end position="676"/>
    </location>
</feature>
<feature type="transmembrane region" description="Helical" evidence="6">
    <location>
        <begin position="227"/>
        <end position="248"/>
    </location>
</feature>
<evidence type="ECO:0000256" key="3">
    <source>
        <dbReference type="ARBA" id="ARBA00022989"/>
    </source>
</evidence>
<feature type="transmembrane region" description="Helical" evidence="6">
    <location>
        <begin position="64"/>
        <end position="82"/>
    </location>
</feature>
<evidence type="ECO:0000256" key="4">
    <source>
        <dbReference type="ARBA" id="ARBA00023136"/>
    </source>
</evidence>
<feature type="transmembrane region" description="Helical" evidence="6">
    <location>
        <begin position="538"/>
        <end position="557"/>
    </location>
</feature>
<proteinExistence type="predicted"/>
<dbReference type="InterPro" id="IPR029485">
    <property type="entry name" value="CAT_C"/>
</dbReference>